<protein>
    <submittedName>
        <fullName evidence="2">Uncharacterized protein</fullName>
    </submittedName>
</protein>
<dbReference type="AlphaFoldDB" id="A0A812ZLH9"/>
<dbReference type="Proteomes" id="UP000601435">
    <property type="component" value="Unassembled WGS sequence"/>
</dbReference>
<keyword evidence="3" id="KW-1185">Reference proteome</keyword>
<feature type="non-terminal residue" evidence="2">
    <location>
        <position position="1"/>
    </location>
</feature>
<evidence type="ECO:0000313" key="3">
    <source>
        <dbReference type="Proteomes" id="UP000601435"/>
    </source>
</evidence>
<accession>A0A812ZLH9</accession>
<feature type="region of interest" description="Disordered" evidence="1">
    <location>
        <begin position="1"/>
        <end position="27"/>
    </location>
</feature>
<sequence length="732" mass="78180">LSPVSAELSDRSSTRVQQDDPSAGSASLPLRFSKRQAIALAFPPLPDYLVDSCRQLSVGNLTPHQRANRAWLAGCWAKAVLEEQVDRPDPSEPLDVSSRYYCVLRADGVPSPVVCASLAAFRRVIGPDLGRSVMDFAQLVAYESGSLEVLEFSWPPTAEEERDLGQQPAEDSGIGPSIVVSASPVMLTSEGTWVAASDQERLSALVVDMADHLAEQLAPADLAVEELVCFRQGQPMLFPLASEVLRQSKEWLLGAENFPEDRSGYHTAVSATEAPAQRPKPPKPKRPTVQQLAAQQSQMMQLMTSVVERLDSLQVSASRAPGPTGQAAPAPPAAVNTAILQKPLASALPPVSAAPRSLAQAIGADIVYAVSGEALDLLAAGSEAGARDTLSLLLLMMEQTALDGGNSSLAWLLTLQAEPPQSLFQTPAQAKGPGIPKAPSKPVPPPPTPPNTGDLTKKQQRAAAWAARKASAETVGEAVFLGWCPWTLDFFCLGSSPGLPFAPVDVPCASNASGDVFPLHGSSLREEGEFAFESWIAALPRLSEVVCFVERCGLTPGAYPGDGALPEEAPFLPHADHGLEALHPYRDLRADQVALHGEGKWDLAVHLGPDLYMPYVEPQVLHFAGLDAPFPSFAKEKPDHLIEICKLWDASALLGFVPGPLPDRQLTRLFGAYKAPGKLRQIGDRRGQNASEAHLCGPSRFLPSGPLLCRIHVPAGHCLVGSVTDRQDFYTQ</sequence>
<proteinExistence type="predicted"/>
<feature type="region of interest" description="Disordered" evidence="1">
    <location>
        <begin position="269"/>
        <end position="290"/>
    </location>
</feature>
<reference evidence="2" key="1">
    <citation type="submission" date="2021-02" db="EMBL/GenBank/DDBJ databases">
        <authorList>
            <person name="Dougan E. K."/>
            <person name="Rhodes N."/>
            <person name="Thang M."/>
            <person name="Chan C."/>
        </authorList>
    </citation>
    <scope>NUCLEOTIDE SEQUENCE</scope>
</reference>
<dbReference type="OrthoDB" id="10646981at2759"/>
<name>A0A812ZLH9_9DINO</name>
<evidence type="ECO:0000313" key="2">
    <source>
        <dbReference type="EMBL" id="CAE7833938.1"/>
    </source>
</evidence>
<dbReference type="EMBL" id="CAJNJA010048836">
    <property type="protein sequence ID" value="CAE7833938.1"/>
    <property type="molecule type" value="Genomic_DNA"/>
</dbReference>
<gene>
    <name evidence="2" type="ORF">SNEC2469_LOCUS24990</name>
</gene>
<evidence type="ECO:0000256" key="1">
    <source>
        <dbReference type="SAM" id="MobiDB-lite"/>
    </source>
</evidence>
<comment type="caution">
    <text evidence="2">The sequence shown here is derived from an EMBL/GenBank/DDBJ whole genome shotgun (WGS) entry which is preliminary data.</text>
</comment>
<feature type="non-terminal residue" evidence="2">
    <location>
        <position position="732"/>
    </location>
</feature>
<feature type="region of interest" description="Disordered" evidence="1">
    <location>
        <begin position="424"/>
        <end position="458"/>
    </location>
</feature>
<organism evidence="2 3">
    <name type="scientific">Symbiodinium necroappetens</name>
    <dbReference type="NCBI Taxonomy" id="1628268"/>
    <lineage>
        <taxon>Eukaryota</taxon>
        <taxon>Sar</taxon>
        <taxon>Alveolata</taxon>
        <taxon>Dinophyceae</taxon>
        <taxon>Suessiales</taxon>
        <taxon>Symbiodiniaceae</taxon>
        <taxon>Symbiodinium</taxon>
    </lineage>
</organism>
<feature type="compositionally biased region" description="Pro residues" evidence="1">
    <location>
        <begin position="439"/>
        <end position="450"/>
    </location>
</feature>